<feature type="compositionally biased region" description="Basic residues" evidence="1">
    <location>
        <begin position="935"/>
        <end position="949"/>
    </location>
</feature>
<feature type="region of interest" description="Disordered" evidence="1">
    <location>
        <begin position="377"/>
        <end position="403"/>
    </location>
</feature>
<dbReference type="PANTHER" id="PTHR15615">
    <property type="match status" value="1"/>
</dbReference>
<feature type="region of interest" description="Disordered" evidence="1">
    <location>
        <begin position="578"/>
        <end position="629"/>
    </location>
</feature>
<protein>
    <recommendedName>
        <fullName evidence="4">Cyclin</fullName>
    </recommendedName>
</protein>
<feature type="compositionally biased region" description="Acidic residues" evidence="1">
    <location>
        <begin position="687"/>
        <end position="737"/>
    </location>
</feature>
<feature type="compositionally biased region" description="Low complexity" evidence="1">
    <location>
        <begin position="950"/>
        <end position="959"/>
    </location>
</feature>
<feature type="compositionally biased region" description="Low complexity" evidence="1">
    <location>
        <begin position="761"/>
        <end position="771"/>
    </location>
</feature>
<dbReference type="InterPro" id="IPR013922">
    <property type="entry name" value="Cyclin_PHO80-like"/>
</dbReference>
<gene>
    <name evidence="2" type="ORF">VKT23_008491</name>
</gene>
<organism evidence="2 3">
    <name type="scientific">Marasmiellus scandens</name>
    <dbReference type="NCBI Taxonomy" id="2682957"/>
    <lineage>
        <taxon>Eukaryota</taxon>
        <taxon>Fungi</taxon>
        <taxon>Dikarya</taxon>
        <taxon>Basidiomycota</taxon>
        <taxon>Agaricomycotina</taxon>
        <taxon>Agaricomycetes</taxon>
        <taxon>Agaricomycetidae</taxon>
        <taxon>Agaricales</taxon>
        <taxon>Marasmiineae</taxon>
        <taxon>Omphalotaceae</taxon>
        <taxon>Marasmiellus</taxon>
    </lineage>
</organism>
<feature type="compositionally biased region" description="Basic residues" evidence="1">
    <location>
        <begin position="960"/>
        <end position="970"/>
    </location>
</feature>
<keyword evidence="3" id="KW-1185">Reference proteome</keyword>
<name>A0ABR1JH76_9AGAR</name>
<feature type="compositionally biased region" description="Polar residues" evidence="1">
    <location>
        <begin position="796"/>
        <end position="814"/>
    </location>
</feature>
<feature type="region of interest" description="Disordered" evidence="1">
    <location>
        <begin position="252"/>
        <end position="351"/>
    </location>
</feature>
<accession>A0ABR1JH76</accession>
<feature type="region of interest" description="Disordered" evidence="1">
    <location>
        <begin position="679"/>
        <end position="864"/>
    </location>
</feature>
<dbReference type="InterPro" id="IPR036915">
    <property type="entry name" value="Cyclin-like_sf"/>
</dbReference>
<feature type="compositionally biased region" description="Basic residues" evidence="1">
    <location>
        <begin position="502"/>
        <end position="511"/>
    </location>
</feature>
<feature type="compositionally biased region" description="Basic residues" evidence="1">
    <location>
        <begin position="254"/>
        <end position="270"/>
    </location>
</feature>
<comment type="caution">
    <text evidence="2">The sequence shown here is derived from an EMBL/GenBank/DDBJ whole genome shotgun (WGS) entry which is preliminary data.</text>
</comment>
<dbReference type="Gene3D" id="1.10.472.10">
    <property type="entry name" value="Cyclin-like"/>
    <property type="match status" value="1"/>
</dbReference>
<evidence type="ECO:0000313" key="2">
    <source>
        <dbReference type="EMBL" id="KAK7461312.1"/>
    </source>
</evidence>
<dbReference type="Proteomes" id="UP001498398">
    <property type="component" value="Unassembled WGS sequence"/>
</dbReference>
<feature type="region of interest" description="Disordered" evidence="1">
    <location>
        <begin position="932"/>
        <end position="983"/>
    </location>
</feature>
<sequence>MPVPLPTTLPSIAHLDRHLHILPPSESALPEQSPFPNHFPVTPPDDAPPPHYEMDVDPKHQLFVDTHLTAVDWIDFSRTRSAHFIAEKTCEMICYLWFQSSSPSSSHSPPPSTNSPLFNRPTPPSTLQFVATPNFVSFMQKLLETTQVSQSVIVLSLHYIYRLKERNRFTPAQAGSEFRIAVAGLMMANKFLDDNTYTNKTWSEVSGIGLEEINRMEREFLMGVDCNLYVDKATYQSWLHLLKGLVMAKERDSRHFRKTRPAARGARHPTTHTPARYPAGRARTHRARSTSPESSRRLPFPQVPPSYSFTSYPLSQTQITQPPQYSDRDQQSYNSLPPSPRPAGSKRSAAAAFSPTSAAFANIPSKRPVGISLQIPETSTHGISSNGSSGSSTGPSSYSPLEGLNSFARMSIDVDERQQPQAEPTASKKSMVPETLVAGYALDPERRTSVPRNLYFYTLACSPLEFATASYGSNTPAPAEPQTPSDVEEPDADNERYDRIRRGARKARLRYHQPPQPGEYNPYSYGPHVHAQVPPSYSYGGTAPTAAPYQFSSSSSSSSSTYSQPHVASPATVVVPSSTLPTPASASTSTSSSTPYGYPALRNAMGAPTATPCSSSHAPTHSHTHTHGPVYGYPIPGGYVQSASTSPNDVHISVVPPTAAAFHEQQAQYAALTRAQAQAQAQAQVERDDEMQSDEEDEEEEEEEEEDEVDELQDDDDEGQEGDDEMDGDEEQVDEEVEKPRLPHFQDIASWDRAGEQHRYVQQQQHQQVVVPSQGHAQLHPPTEPPRYSHAHYHHSQPQPQPTHISTSPVQQRTPVHMTHQLHTPHQPTPAQLSAQIGRRPSQQYPPPSLATPDGSPVKSAPFANAGPPGIHCYNGGSPSSSYGVSAPAPLSRAVSGVYTGSGSGSGYVVPSTVAASTTYPTPVQSYYEHVPSSVHHHHHHHHQAHQQHQHVQQPQPSHQSHHQSHHHHHQQDLWMKRPSVAM</sequence>
<dbReference type="CDD" id="cd20557">
    <property type="entry name" value="CYCLIN_ScPCL1-like"/>
    <property type="match status" value="1"/>
</dbReference>
<feature type="compositionally biased region" description="Polar residues" evidence="1">
    <location>
        <begin position="821"/>
        <end position="835"/>
    </location>
</feature>
<reference evidence="2 3" key="1">
    <citation type="submission" date="2024-01" db="EMBL/GenBank/DDBJ databases">
        <title>A draft genome for the cacao thread blight pathogen Marasmiellus scandens.</title>
        <authorList>
            <person name="Baruah I.K."/>
            <person name="Leung J."/>
            <person name="Bukari Y."/>
            <person name="Amoako-Attah I."/>
            <person name="Meinhardt L.W."/>
            <person name="Bailey B.A."/>
            <person name="Cohen S.P."/>
        </authorList>
    </citation>
    <scope>NUCLEOTIDE SEQUENCE [LARGE SCALE GENOMIC DNA]</scope>
    <source>
        <strain evidence="2 3">GH-19</strain>
    </source>
</reference>
<feature type="compositionally biased region" description="Low complexity" evidence="1">
    <location>
        <begin position="578"/>
        <end position="595"/>
    </location>
</feature>
<dbReference type="SUPFAM" id="SSF47954">
    <property type="entry name" value="Cyclin-like"/>
    <property type="match status" value="1"/>
</dbReference>
<evidence type="ECO:0000313" key="3">
    <source>
        <dbReference type="Proteomes" id="UP001498398"/>
    </source>
</evidence>
<feature type="compositionally biased region" description="Low complexity" evidence="1">
    <location>
        <begin position="378"/>
        <end position="399"/>
    </location>
</feature>
<dbReference type="Pfam" id="PF08613">
    <property type="entry name" value="Cyclin"/>
    <property type="match status" value="1"/>
</dbReference>
<feature type="region of interest" description="Disordered" evidence="1">
    <location>
        <begin position="472"/>
        <end position="527"/>
    </location>
</feature>
<proteinExistence type="predicted"/>
<evidence type="ECO:0000256" key="1">
    <source>
        <dbReference type="SAM" id="MobiDB-lite"/>
    </source>
</evidence>
<evidence type="ECO:0008006" key="4">
    <source>
        <dbReference type="Google" id="ProtNLM"/>
    </source>
</evidence>
<dbReference type="PANTHER" id="PTHR15615:SF27">
    <property type="entry name" value="PHO85 CYCLIN CLG1"/>
    <property type="match status" value="1"/>
</dbReference>
<feature type="compositionally biased region" description="Polar residues" evidence="1">
    <location>
        <begin position="305"/>
        <end position="324"/>
    </location>
</feature>
<dbReference type="EMBL" id="JBANRG010000013">
    <property type="protein sequence ID" value="KAK7461312.1"/>
    <property type="molecule type" value="Genomic_DNA"/>
</dbReference>